<evidence type="ECO:0000256" key="2">
    <source>
        <dbReference type="ARBA" id="ARBA00001966"/>
    </source>
</evidence>
<evidence type="ECO:0000256" key="8">
    <source>
        <dbReference type="ARBA" id="ARBA00022679"/>
    </source>
</evidence>
<feature type="transmembrane region" description="Helical" evidence="16">
    <location>
        <begin position="137"/>
        <end position="160"/>
    </location>
</feature>
<sequence>MLRVLRVTLHVGFAALLAIAVFRLLNKEGQPLRYLLLGLALLLACVYLFGTVREKRFAAAETQSDPRRYSWLWLTVITTLWALLLIGNADFSWLAFPLFFLHLHLLPRALALLSISLITVGVIAAQWGASGLPMPQLAMVLGPLFGAAFSVVTGVAYRALYREAESQRRAADELRRTRAELVASQRQAGALAERERLAREIHDTLAQGFSSIVLVARAVEQSLATDDSDTALDRLRLIGQTAAENLAEARNFVRELSSPQLLNSSLLEALHRLTRQIETSAAARGQQLNCILETDGTPLELPQAYQVTLLRAAQASLGNVIEHAQARRAVLTLAFQDNEVTMDVYDDGIGFDAAAPAAVGRANGTGFGIHSVRERVIALGGAFALESASGGGTVVAIRLGLKKHIEEAR</sequence>
<dbReference type="Proteomes" id="UP000061839">
    <property type="component" value="Chromosome"/>
</dbReference>
<proteinExistence type="predicted"/>
<dbReference type="SMART" id="SM00387">
    <property type="entry name" value="HATPase_c"/>
    <property type="match status" value="1"/>
</dbReference>
<dbReference type="GO" id="GO:0016020">
    <property type="term" value="C:membrane"/>
    <property type="evidence" value="ECO:0007669"/>
    <property type="project" value="InterPro"/>
</dbReference>
<dbReference type="PIRSF" id="PIRSF037434">
    <property type="entry name" value="STHK_ChrS"/>
    <property type="match status" value="1"/>
</dbReference>
<protein>
    <recommendedName>
        <fullName evidence="5">Oxygen sensor histidine kinase NreB</fullName>
        <ecNumber evidence="4">2.7.13.3</ecNumber>
    </recommendedName>
    <alternativeName>
        <fullName evidence="15">Nitrogen regulation protein B</fullName>
    </alternativeName>
</protein>
<dbReference type="InterPro" id="IPR003594">
    <property type="entry name" value="HATPase_dom"/>
</dbReference>
<feature type="transmembrane region" description="Helical" evidence="16">
    <location>
        <begin position="7"/>
        <end position="25"/>
    </location>
</feature>
<dbReference type="GO" id="GO:0051539">
    <property type="term" value="F:4 iron, 4 sulfur cluster binding"/>
    <property type="evidence" value="ECO:0007669"/>
    <property type="project" value="UniProtKB-KW"/>
</dbReference>
<dbReference type="GO" id="GO:0046983">
    <property type="term" value="F:protein dimerization activity"/>
    <property type="evidence" value="ECO:0007669"/>
    <property type="project" value="InterPro"/>
</dbReference>
<dbReference type="EC" id="2.7.13.3" evidence="4"/>
<dbReference type="PANTHER" id="PTHR24421">
    <property type="entry name" value="NITRATE/NITRITE SENSOR PROTEIN NARX-RELATED"/>
    <property type="match status" value="1"/>
</dbReference>
<dbReference type="HOGENOM" id="CLU_000445_20_15_11"/>
<keyword evidence="16" id="KW-1133">Transmembrane helix</keyword>
<feature type="transmembrane region" description="Helical" evidence="16">
    <location>
        <begin position="71"/>
        <end position="93"/>
    </location>
</feature>
<dbReference type="Gene3D" id="1.20.5.1930">
    <property type="match status" value="1"/>
</dbReference>
<keyword evidence="19" id="KW-1185">Reference proteome</keyword>
<evidence type="ECO:0000256" key="16">
    <source>
        <dbReference type="SAM" id="Phobius"/>
    </source>
</evidence>
<keyword evidence="7" id="KW-0963">Cytoplasm</keyword>
<dbReference type="Gene3D" id="3.30.565.10">
    <property type="entry name" value="Histidine kinase-like ATPase, C-terminal domain"/>
    <property type="match status" value="1"/>
</dbReference>
<evidence type="ECO:0000256" key="14">
    <source>
        <dbReference type="ARBA" id="ARBA00024827"/>
    </source>
</evidence>
<evidence type="ECO:0000256" key="7">
    <source>
        <dbReference type="ARBA" id="ARBA00022490"/>
    </source>
</evidence>
<evidence type="ECO:0000256" key="4">
    <source>
        <dbReference type="ARBA" id="ARBA00012438"/>
    </source>
</evidence>
<dbReference type="InterPro" id="IPR005467">
    <property type="entry name" value="His_kinase_dom"/>
</dbReference>
<feature type="transmembrane region" description="Helical" evidence="16">
    <location>
        <begin position="105"/>
        <end position="125"/>
    </location>
</feature>
<dbReference type="InterPro" id="IPR011712">
    <property type="entry name" value="Sig_transdc_His_kin_sub3_dim/P"/>
</dbReference>
<evidence type="ECO:0000256" key="1">
    <source>
        <dbReference type="ARBA" id="ARBA00000085"/>
    </source>
</evidence>
<evidence type="ECO:0000313" key="18">
    <source>
        <dbReference type="EMBL" id="AJT43130.1"/>
    </source>
</evidence>
<evidence type="ECO:0000256" key="13">
    <source>
        <dbReference type="ARBA" id="ARBA00023014"/>
    </source>
</evidence>
<keyword evidence="12" id="KW-0902">Two-component regulatory system</keyword>
<keyword evidence="11" id="KW-0408">Iron</keyword>
<feature type="transmembrane region" description="Helical" evidence="16">
    <location>
        <begin position="31"/>
        <end position="50"/>
    </location>
</feature>
<dbReference type="PATRIC" id="fig|1618207.4.peg.2665"/>
<comment type="subcellular location">
    <subcellularLocation>
        <location evidence="3">Cytoplasm</location>
    </subcellularLocation>
</comment>
<comment type="catalytic activity">
    <reaction evidence="1">
        <text>ATP + protein L-histidine = ADP + protein N-phospho-L-histidine.</text>
        <dbReference type="EC" id="2.7.13.3"/>
    </reaction>
</comment>
<dbReference type="GO" id="GO:0000155">
    <property type="term" value="F:phosphorelay sensor kinase activity"/>
    <property type="evidence" value="ECO:0007669"/>
    <property type="project" value="InterPro"/>
</dbReference>
<dbReference type="CDD" id="cd16917">
    <property type="entry name" value="HATPase_UhpB-NarQ-NarX-like"/>
    <property type="match status" value="1"/>
</dbReference>
<keyword evidence="16" id="KW-0812">Transmembrane</keyword>
<evidence type="ECO:0000313" key="19">
    <source>
        <dbReference type="Proteomes" id="UP000061839"/>
    </source>
</evidence>
<dbReference type="PROSITE" id="PS50109">
    <property type="entry name" value="HIS_KIN"/>
    <property type="match status" value="1"/>
</dbReference>
<evidence type="ECO:0000259" key="17">
    <source>
        <dbReference type="PROSITE" id="PS50109"/>
    </source>
</evidence>
<comment type="function">
    <text evidence="14">Member of the two-component regulatory system NreB/NreC involved in the control of dissimilatory nitrate/nitrite reduction in response to oxygen. NreB functions as a direct oxygen sensor histidine kinase which is autophosphorylated, in the absence of oxygen, probably at the conserved histidine residue, and transfers its phosphate group probably to a conserved aspartate residue of NreC. NreB/NreC activates the expression of the nitrate (narGHJI) and nitrite (nir) reductase operons, as well as the putative nitrate transporter gene narT.</text>
</comment>
<dbReference type="GO" id="GO:0046872">
    <property type="term" value="F:metal ion binding"/>
    <property type="evidence" value="ECO:0007669"/>
    <property type="project" value="UniProtKB-KW"/>
</dbReference>
<keyword evidence="8" id="KW-0808">Transferase</keyword>
<evidence type="ECO:0000256" key="10">
    <source>
        <dbReference type="ARBA" id="ARBA00022777"/>
    </source>
</evidence>
<dbReference type="STRING" id="1618207.UM93_13150"/>
<dbReference type="EMBL" id="CP011005">
    <property type="protein sequence ID" value="AJT43130.1"/>
    <property type="molecule type" value="Genomic_DNA"/>
</dbReference>
<dbReference type="AlphaFoldDB" id="A0A0D4C426"/>
<keyword evidence="9" id="KW-0479">Metal-binding</keyword>
<dbReference type="InterPro" id="IPR004358">
    <property type="entry name" value="Sig_transdc_His_kin-like_C"/>
</dbReference>
<keyword evidence="16" id="KW-0472">Membrane</keyword>
<feature type="domain" description="Histidine kinase" evidence="17">
    <location>
        <begin position="200"/>
        <end position="403"/>
    </location>
</feature>
<comment type="cofactor">
    <cofactor evidence="2">
        <name>[4Fe-4S] cluster</name>
        <dbReference type="ChEBI" id="CHEBI:49883"/>
    </cofactor>
</comment>
<dbReference type="GO" id="GO:0005737">
    <property type="term" value="C:cytoplasm"/>
    <property type="evidence" value="ECO:0007669"/>
    <property type="project" value="UniProtKB-SubCell"/>
</dbReference>
<reference evidence="18 19" key="1">
    <citation type="journal article" date="2015" name="Genome Announc.">
        <title>Complete Genome Sequencing of Protease-Producing Novel Arthrobacter sp. Strain IHBB 11108 Using PacBio Single-Molecule Real-Time Sequencing Technology.</title>
        <authorList>
            <person name="Kiran S."/>
            <person name="Swarnkar M.K."/>
            <person name="Pal M."/>
            <person name="Thakur R."/>
            <person name="Tewari R."/>
            <person name="Singh A.K."/>
            <person name="Gulati A."/>
        </authorList>
    </citation>
    <scope>NUCLEOTIDE SEQUENCE [LARGE SCALE GENOMIC DNA]</scope>
    <source>
        <strain evidence="18 19">IHBB 11108</strain>
    </source>
</reference>
<evidence type="ECO:0000256" key="15">
    <source>
        <dbReference type="ARBA" id="ARBA00030800"/>
    </source>
</evidence>
<dbReference type="InterPro" id="IPR050482">
    <property type="entry name" value="Sensor_HK_TwoCompSys"/>
</dbReference>
<organism evidence="18 19">
    <name type="scientific">Psychromicrobium lacuslunae</name>
    <dbReference type="NCBI Taxonomy" id="1618207"/>
    <lineage>
        <taxon>Bacteria</taxon>
        <taxon>Bacillati</taxon>
        <taxon>Actinomycetota</taxon>
        <taxon>Actinomycetes</taxon>
        <taxon>Micrococcales</taxon>
        <taxon>Micrococcaceae</taxon>
        <taxon>Psychromicrobium</taxon>
    </lineage>
</organism>
<dbReference type="PRINTS" id="PR00344">
    <property type="entry name" value="BCTRLSENSOR"/>
</dbReference>
<dbReference type="InterPro" id="IPR036890">
    <property type="entry name" value="HATPase_C_sf"/>
</dbReference>
<dbReference type="PANTHER" id="PTHR24421:SF62">
    <property type="entry name" value="SENSORY TRANSDUCTION HISTIDINE KINASE"/>
    <property type="match status" value="1"/>
</dbReference>
<dbReference type="KEGG" id="ari:UM93_13150"/>
<evidence type="ECO:0000256" key="12">
    <source>
        <dbReference type="ARBA" id="ARBA00023012"/>
    </source>
</evidence>
<dbReference type="Pfam" id="PF07730">
    <property type="entry name" value="HisKA_3"/>
    <property type="match status" value="1"/>
</dbReference>
<dbReference type="Pfam" id="PF02518">
    <property type="entry name" value="HATPase_c"/>
    <property type="match status" value="1"/>
</dbReference>
<dbReference type="InterPro" id="IPR017205">
    <property type="entry name" value="Sig_transdc_His_kinase_ChrS"/>
</dbReference>
<gene>
    <name evidence="18" type="ORF">UM93_13150</name>
</gene>
<dbReference type="SUPFAM" id="SSF55874">
    <property type="entry name" value="ATPase domain of HSP90 chaperone/DNA topoisomerase II/histidine kinase"/>
    <property type="match status" value="1"/>
</dbReference>
<keyword evidence="10 18" id="KW-0418">Kinase</keyword>
<evidence type="ECO:0000256" key="9">
    <source>
        <dbReference type="ARBA" id="ARBA00022723"/>
    </source>
</evidence>
<evidence type="ECO:0000256" key="11">
    <source>
        <dbReference type="ARBA" id="ARBA00023004"/>
    </source>
</evidence>
<evidence type="ECO:0000256" key="6">
    <source>
        <dbReference type="ARBA" id="ARBA00022485"/>
    </source>
</evidence>
<evidence type="ECO:0000256" key="5">
    <source>
        <dbReference type="ARBA" id="ARBA00017322"/>
    </source>
</evidence>
<evidence type="ECO:0000256" key="3">
    <source>
        <dbReference type="ARBA" id="ARBA00004496"/>
    </source>
</evidence>
<accession>A0A0D4C426</accession>
<keyword evidence="6" id="KW-0004">4Fe-4S</keyword>
<keyword evidence="13" id="KW-0411">Iron-sulfur</keyword>
<name>A0A0D4C426_9MICC</name>